<reference evidence="1 2" key="1">
    <citation type="submission" date="2016-10" db="EMBL/GenBank/DDBJ databases">
        <authorList>
            <person name="Varghese N."/>
            <person name="Submissions S."/>
        </authorList>
    </citation>
    <scope>NUCLEOTIDE SEQUENCE [LARGE SCALE GENOMIC DNA]</scope>
    <source>
        <strain evidence="1 2">IAM 15147</strain>
    </source>
</reference>
<comment type="caution">
    <text evidence="1">The sequence shown here is derived from an EMBL/GenBank/DDBJ whole genome shotgun (WGS) entry which is preliminary data.</text>
</comment>
<name>A0AA94HMP8_9MICO</name>
<organism evidence="1 2">
    <name type="scientific">Agrococcus baldri</name>
    <dbReference type="NCBI Taxonomy" id="153730"/>
    <lineage>
        <taxon>Bacteria</taxon>
        <taxon>Bacillati</taxon>
        <taxon>Actinomycetota</taxon>
        <taxon>Actinomycetes</taxon>
        <taxon>Micrococcales</taxon>
        <taxon>Microbacteriaceae</taxon>
        <taxon>Agrococcus</taxon>
    </lineage>
</organism>
<dbReference type="EMBL" id="FOZN01000002">
    <property type="protein sequence ID" value="SFS08747.1"/>
    <property type="molecule type" value="Genomic_DNA"/>
</dbReference>
<gene>
    <name evidence="1" type="ORF">SAMN04487783_1150</name>
</gene>
<evidence type="ECO:0000313" key="1">
    <source>
        <dbReference type="EMBL" id="SFS08747.1"/>
    </source>
</evidence>
<dbReference type="AlphaFoldDB" id="A0AA94HMP8"/>
<dbReference type="Proteomes" id="UP000198506">
    <property type="component" value="Unassembled WGS sequence"/>
</dbReference>
<sequence>MDAEWRKAGGILMTDAPIRAYGGLRIPREALEDFARRVTAGEVSLHAHHDNRVRMRNLQVDVVDREDGVSMLRFVTDRHKGDDQWLWAIHPLSASLTIPIARDAERARRDDAALSLRADHAWFADAVLIEAEQRLLANGVECDGLRVQRALQFASEPEPWILVDIARPLLTSLGAGALWDAIEVLFAGRTTPAHGDAGAATVVNVRVTDGDGAVTAVVVAADEAVAQRALGSLEEAVGSFFGRPPASSAPEPVMLWHEDSSAWMRA</sequence>
<evidence type="ECO:0000313" key="2">
    <source>
        <dbReference type="Proteomes" id="UP000198506"/>
    </source>
</evidence>
<proteinExistence type="predicted"/>
<keyword evidence="2" id="KW-1185">Reference proteome</keyword>
<accession>A0AA94HMP8</accession>
<protein>
    <submittedName>
        <fullName evidence="1">Uncharacterized protein</fullName>
    </submittedName>
</protein>